<sequence length="60" mass="6791">MFMFFKLEHLVVVVVVDNAFAEDALESNASLVDTKKKPDSLNTIAQFDEAKIKRELFCIA</sequence>
<name>A0A162CV97_9CRUS</name>
<evidence type="ECO:0000313" key="3">
    <source>
        <dbReference type="Proteomes" id="UP000076858"/>
    </source>
</evidence>
<feature type="chain" id="PRO_5007832879" evidence="1">
    <location>
        <begin position="22"/>
        <end position="60"/>
    </location>
</feature>
<feature type="signal peptide" evidence="1">
    <location>
        <begin position="1"/>
        <end position="21"/>
    </location>
</feature>
<evidence type="ECO:0000256" key="1">
    <source>
        <dbReference type="SAM" id="SignalP"/>
    </source>
</evidence>
<organism evidence="2 3">
    <name type="scientific">Daphnia magna</name>
    <dbReference type="NCBI Taxonomy" id="35525"/>
    <lineage>
        <taxon>Eukaryota</taxon>
        <taxon>Metazoa</taxon>
        <taxon>Ecdysozoa</taxon>
        <taxon>Arthropoda</taxon>
        <taxon>Crustacea</taxon>
        <taxon>Branchiopoda</taxon>
        <taxon>Diplostraca</taxon>
        <taxon>Cladocera</taxon>
        <taxon>Anomopoda</taxon>
        <taxon>Daphniidae</taxon>
        <taxon>Daphnia</taxon>
    </lineage>
</organism>
<comment type="caution">
    <text evidence="2">The sequence shown here is derived from an EMBL/GenBank/DDBJ whole genome shotgun (WGS) entry which is preliminary data.</text>
</comment>
<dbReference type="EMBL" id="LRGB01012971">
    <property type="protein sequence ID" value="KZR99673.1"/>
    <property type="molecule type" value="Genomic_DNA"/>
</dbReference>
<keyword evidence="1" id="KW-0732">Signal</keyword>
<dbReference type="AlphaFoldDB" id="A0A162CV97"/>
<protein>
    <submittedName>
        <fullName evidence="2">Uncharacterized protein</fullName>
    </submittedName>
</protein>
<accession>A0A162CV97</accession>
<proteinExistence type="predicted"/>
<dbReference type="Proteomes" id="UP000076858">
    <property type="component" value="Unassembled WGS sequence"/>
</dbReference>
<keyword evidence="3" id="KW-1185">Reference proteome</keyword>
<reference evidence="2 3" key="1">
    <citation type="submission" date="2016-03" db="EMBL/GenBank/DDBJ databases">
        <title>EvidentialGene: Evidence-directed Construction of Genes on Genomes.</title>
        <authorList>
            <person name="Gilbert D.G."/>
            <person name="Choi J.-H."/>
            <person name="Mockaitis K."/>
            <person name="Colbourne J."/>
            <person name="Pfrender M."/>
        </authorList>
    </citation>
    <scope>NUCLEOTIDE SEQUENCE [LARGE SCALE GENOMIC DNA]</scope>
    <source>
        <strain evidence="2 3">Xinb3</strain>
        <tissue evidence="2">Complete organism</tissue>
    </source>
</reference>
<evidence type="ECO:0000313" key="2">
    <source>
        <dbReference type="EMBL" id="KZR99673.1"/>
    </source>
</evidence>
<gene>
    <name evidence="2" type="ORF">APZ42_004368</name>
</gene>